<evidence type="ECO:0000313" key="2">
    <source>
        <dbReference type="EMBL" id="PXX20123.1"/>
    </source>
</evidence>
<evidence type="ECO:0000259" key="1">
    <source>
        <dbReference type="Pfam" id="PF10263"/>
    </source>
</evidence>
<name>A0A318HR51_9BACT</name>
<reference evidence="2 3" key="1">
    <citation type="submission" date="2018-05" db="EMBL/GenBank/DDBJ databases">
        <title>Genomic Encyclopedia of Type Strains, Phase I: the one thousand microbial genomes (KMG-I) project.</title>
        <authorList>
            <person name="Kyrpides N."/>
        </authorList>
    </citation>
    <scope>NUCLEOTIDE SEQUENCE [LARGE SCALE GENOMIC DNA]</scope>
    <source>
        <strain evidence="2 3">DSM 15611</strain>
    </source>
</reference>
<dbReference type="AlphaFoldDB" id="A0A318HR51"/>
<dbReference type="STRING" id="1122991.GCA_000613445_00981"/>
<dbReference type="PANTHER" id="PTHR21220">
    <property type="entry name" value="DNA-DEPENDENT METALLOPROTEASE SPRTN"/>
    <property type="match status" value="1"/>
</dbReference>
<dbReference type="GO" id="GO:0006974">
    <property type="term" value="P:DNA damage response"/>
    <property type="evidence" value="ECO:0007669"/>
    <property type="project" value="InterPro"/>
</dbReference>
<dbReference type="GO" id="GO:0003697">
    <property type="term" value="F:single-stranded DNA binding"/>
    <property type="evidence" value="ECO:0007669"/>
    <property type="project" value="InterPro"/>
</dbReference>
<dbReference type="PANTHER" id="PTHR21220:SF0">
    <property type="entry name" value="DNA-DEPENDENT METALLOPROTEASE SPRTN"/>
    <property type="match status" value="1"/>
</dbReference>
<comment type="caution">
    <text evidence="2">The sequence shown here is derived from an EMBL/GenBank/DDBJ whole genome shotgun (WGS) entry which is preliminary data.</text>
</comment>
<organism evidence="2 3">
    <name type="scientific">Hoylesella shahii DSM 15611 = JCM 12083</name>
    <dbReference type="NCBI Taxonomy" id="1122991"/>
    <lineage>
        <taxon>Bacteria</taxon>
        <taxon>Pseudomonadati</taxon>
        <taxon>Bacteroidota</taxon>
        <taxon>Bacteroidia</taxon>
        <taxon>Bacteroidales</taxon>
        <taxon>Prevotellaceae</taxon>
        <taxon>Hoylesella</taxon>
    </lineage>
</organism>
<dbReference type="Proteomes" id="UP000248314">
    <property type="component" value="Unassembled WGS sequence"/>
</dbReference>
<gene>
    <name evidence="2" type="ORF">EJ73_02255</name>
</gene>
<dbReference type="Pfam" id="PF10263">
    <property type="entry name" value="SprT-like"/>
    <property type="match status" value="1"/>
</dbReference>
<dbReference type="InterPro" id="IPR044245">
    <property type="entry name" value="Spartan"/>
</dbReference>
<proteinExistence type="predicted"/>
<dbReference type="OrthoDB" id="1082254at2"/>
<sequence length="221" mass="25945">MENEFKLTKGHLETWFAQFNRDYFEAKLPQPKLALSHSKTQLGAMRFKRCIKMGKMETFDHSIRVSIMFKQDELGYKNVLLHEMIHYYIAYNNIQDTSPHGVVFRKMMNQLNSEYGWSMKVSESGKALQVAQERLPRSEFLVLALVLSNGKRFLSVVTPASFRKLNQQVKWVKELESYGWYVSSDVYFNAYPRVRTLRGVEVTPDFFENMLKTMTKLVISE</sequence>
<dbReference type="GO" id="GO:0004222">
    <property type="term" value="F:metalloendopeptidase activity"/>
    <property type="evidence" value="ECO:0007669"/>
    <property type="project" value="InterPro"/>
</dbReference>
<dbReference type="EMBL" id="QJJX01000032">
    <property type="protein sequence ID" value="PXX20123.1"/>
    <property type="molecule type" value="Genomic_DNA"/>
</dbReference>
<feature type="domain" description="SprT-like" evidence="1">
    <location>
        <begin position="13"/>
        <end position="115"/>
    </location>
</feature>
<dbReference type="GO" id="GO:0031593">
    <property type="term" value="F:polyubiquitin modification-dependent protein binding"/>
    <property type="evidence" value="ECO:0007669"/>
    <property type="project" value="TreeGrafter"/>
</dbReference>
<accession>A0A318HR51</accession>
<dbReference type="RefSeq" id="WP_044075952.1">
    <property type="nucleotide sequence ID" value="NZ_QJJX01000032.1"/>
</dbReference>
<protein>
    <submittedName>
        <fullName evidence="2">SprT-like family protein</fullName>
    </submittedName>
</protein>
<evidence type="ECO:0000313" key="3">
    <source>
        <dbReference type="Proteomes" id="UP000248314"/>
    </source>
</evidence>
<dbReference type="InterPro" id="IPR006640">
    <property type="entry name" value="SprT-like_domain"/>
</dbReference>
<keyword evidence="3" id="KW-1185">Reference proteome</keyword>